<dbReference type="Pfam" id="PF01128">
    <property type="entry name" value="IspD"/>
    <property type="match status" value="1"/>
</dbReference>
<dbReference type="STRING" id="37916.MCHLDSM_06143"/>
<sequence length="223" mass="22624">MTATAILPLPASLGSAAVLTPVAGRSPLVRIVHGLSQAASVVVGAASSLVVPVRELLIAEGFSDVPVRTADAPGERAQCVAAALATSSPGTPVLVHDIGWPLVDPATAVRVLAALRDGAQVVAPARPVTDSIKTVDRDGVVTATLDRAELQVLQYPRGFDAEVLTRAVAGAVTDRGDELEIALAGGARIELVDGDAAALGVELPRDAGFLAALIEDRRNGSSP</sequence>
<evidence type="ECO:0000313" key="3">
    <source>
        <dbReference type="EMBL" id="KMO68610.1"/>
    </source>
</evidence>
<reference evidence="3 4" key="1">
    <citation type="journal article" date="2015" name="Genome Biol. Evol.">
        <title>Characterization of Three Mycobacterium spp. with Potential Use in Bioremediation by Genome Sequencing and Comparative Genomics.</title>
        <authorList>
            <person name="Das S."/>
            <person name="Pettersson B.M."/>
            <person name="Behra P.R."/>
            <person name="Ramesh M."/>
            <person name="Dasgupta S."/>
            <person name="Bhattacharya A."/>
            <person name="Kirsebom L.A."/>
        </authorList>
    </citation>
    <scope>NUCLEOTIDE SEQUENCE [LARGE SCALE GENOMIC DNA]</scope>
    <source>
        <strain evidence="3 4">DSM 43826</strain>
    </source>
</reference>
<dbReference type="SUPFAM" id="SSF53448">
    <property type="entry name" value="Nucleotide-diphospho-sugar transferases"/>
    <property type="match status" value="1"/>
</dbReference>
<dbReference type="Proteomes" id="UP000036513">
    <property type="component" value="Unassembled WGS sequence"/>
</dbReference>
<dbReference type="PANTHER" id="PTHR32125:SF4">
    <property type="entry name" value="2-C-METHYL-D-ERYTHRITOL 4-PHOSPHATE CYTIDYLYLTRANSFERASE, CHLOROPLASTIC"/>
    <property type="match status" value="1"/>
</dbReference>
<dbReference type="GO" id="GO:0050518">
    <property type="term" value="F:2-C-methyl-D-erythritol 4-phosphate cytidylyltransferase activity"/>
    <property type="evidence" value="ECO:0007669"/>
    <property type="project" value="UniProtKB-EC"/>
</dbReference>
<dbReference type="SMR" id="A0A0J6VCE0"/>
<dbReference type="InterPro" id="IPR050088">
    <property type="entry name" value="IspD/TarI_cytidylyltransf_bact"/>
</dbReference>
<comment type="caution">
    <text evidence="3">The sequence shown here is derived from an EMBL/GenBank/DDBJ whole genome shotgun (WGS) entry which is preliminary data.</text>
</comment>
<evidence type="ECO:0000313" key="4">
    <source>
        <dbReference type="Proteomes" id="UP000036513"/>
    </source>
</evidence>
<name>A0A0J6VCE0_9MYCO</name>
<keyword evidence="4" id="KW-1185">Reference proteome</keyword>
<dbReference type="InterPro" id="IPR029044">
    <property type="entry name" value="Nucleotide-diphossugar_trans"/>
</dbReference>
<keyword evidence="2 3" id="KW-0548">Nucleotidyltransferase</keyword>
<keyword evidence="1 3" id="KW-0808">Transferase</keyword>
<dbReference type="InterPro" id="IPR034683">
    <property type="entry name" value="IspD/TarI"/>
</dbReference>
<protein>
    <submittedName>
        <fullName evidence="3">2-C-methyl-D-erythritol 4-phosphate cytidylyltransferase</fullName>
        <ecNumber evidence="3">2.7.7.60</ecNumber>
    </submittedName>
</protein>
<dbReference type="EMBL" id="JYNL01000068">
    <property type="protein sequence ID" value="KMO68610.1"/>
    <property type="molecule type" value="Genomic_DNA"/>
</dbReference>
<dbReference type="RefSeq" id="WP_048473227.1">
    <property type="nucleotide sequence ID" value="NZ_JYNL01000068.1"/>
</dbReference>
<dbReference type="EC" id="2.7.7.60" evidence="3"/>
<evidence type="ECO:0000256" key="2">
    <source>
        <dbReference type="ARBA" id="ARBA00022695"/>
    </source>
</evidence>
<organism evidence="3 4">
    <name type="scientific">Mycolicibacterium chlorophenolicum</name>
    <dbReference type="NCBI Taxonomy" id="37916"/>
    <lineage>
        <taxon>Bacteria</taxon>
        <taxon>Bacillati</taxon>
        <taxon>Actinomycetota</taxon>
        <taxon>Actinomycetes</taxon>
        <taxon>Mycobacteriales</taxon>
        <taxon>Mycobacteriaceae</taxon>
        <taxon>Mycolicibacterium</taxon>
    </lineage>
</organism>
<dbReference type="Gene3D" id="3.90.550.10">
    <property type="entry name" value="Spore Coat Polysaccharide Biosynthesis Protein SpsA, Chain A"/>
    <property type="match status" value="1"/>
</dbReference>
<dbReference type="AlphaFoldDB" id="A0A0J6VCE0"/>
<gene>
    <name evidence="3" type="primary">ispD_2</name>
    <name evidence="3" type="ORF">MCHLDSM_06143</name>
</gene>
<dbReference type="PATRIC" id="fig|37916.4.peg.6165"/>
<dbReference type="PANTHER" id="PTHR32125">
    <property type="entry name" value="2-C-METHYL-D-ERYTHRITOL 4-PHOSPHATE CYTIDYLYLTRANSFERASE, CHLOROPLASTIC"/>
    <property type="match status" value="1"/>
</dbReference>
<evidence type="ECO:0000256" key="1">
    <source>
        <dbReference type="ARBA" id="ARBA00022679"/>
    </source>
</evidence>
<proteinExistence type="predicted"/>
<accession>A0A0J6VCE0</accession>